<organism evidence="12 13">
    <name type="scientific">Candidatus Kinetoplastidibacterium desouzai TCC079E</name>
    <dbReference type="NCBI Taxonomy" id="1208919"/>
    <lineage>
        <taxon>Bacteria</taxon>
        <taxon>Pseudomonadati</taxon>
        <taxon>Pseudomonadota</taxon>
        <taxon>Betaproteobacteria</taxon>
        <taxon>Candidatus Kinetoplastidibacterium</taxon>
    </lineage>
</organism>
<dbReference type="PATRIC" id="fig|1208919.3.peg.530"/>
<dbReference type="Gene3D" id="3.40.140.20">
    <property type="match status" value="2"/>
</dbReference>
<dbReference type="HAMAP" id="MF_00139">
    <property type="entry name" value="PurH"/>
    <property type="match status" value="1"/>
</dbReference>
<dbReference type="SUPFAM" id="SSF53927">
    <property type="entry name" value="Cytidine deaminase-like"/>
    <property type="match status" value="1"/>
</dbReference>
<dbReference type="Pfam" id="PF01808">
    <property type="entry name" value="AICARFT_IMPCHas"/>
    <property type="match status" value="1"/>
</dbReference>
<feature type="domain" description="MGS-like" evidence="11">
    <location>
        <begin position="1"/>
        <end position="146"/>
    </location>
</feature>
<comment type="similarity">
    <text evidence="3 10">Belongs to the PurH family.</text>
</comment>
<reference evidence="12 13" key="1">
    <citation type="journal article" date="2013" name="Genome Biol. Evol.">
        <title>Genome evolution and phylogenomic analysis of candidatus kinetoplastibacterium, the betaproteobacterial endosymbionts of strigomonas and angomonas.</title>
        <authorList>
            <person name="Alves J.M."/>
            <person name="Serrano M.G."/>
            <person name="Maia da Silva F."/>
            <person name="Voegtly L.J."/>
            <person name="Matveyev A.V."/>
            <person name="Teixeira M.M."/>
            <person name="Camargo E.P."/>
            <person name="Buck G.A."/>
        </authorList>
    </citation>
    <scope>NUCLEOTIDE SEQUENCE [LARGE SCALE GENOMIC DNA]</scope>
    <source>
        <strain evidence="12 13">TCC079E</strain>
    </source>
</reference>
<dbReference type="KEGG" id="kde:CDSE_0838"/>
<dbReference type="NCBIfam" id="NF002049">
    <property type="entry name" value="PRK00881.1"/>
    <property type="match status" value="1"/>
</dbReference>
<dbReference type="InterPro" id="IPR011607">
    <property type="entry name" value="MGS-like_dom"/>
</dbReference>
<dbReference type="PANTHER" id="PTHR11692">
    <property type="entry name" value="BIFUNCTIONAL PURINE BIOSYNTHESIS PROTEIN PURH"/>
    <property type="match status" value="1"/>
</dbReference>
<dbReference type="GO" id="GO:0003937">
    <property type="term" value="F:IMP cyclohydrolase activity"/>
    <property type="evidence" value="ECO:0007669"/>
    <property type="project" value="UniProtKB-UniRule"/>
</dbReference>
<evidence type="ECO:0000256" key="7">
    <source>
        <dbReference type="ARBA" id="ARBA00023268"/>
    </source>
</evidence>
<sequence length="531" mass="58325">MKIETALLSVSNKNGIVEFAKSLILRNVRLLSTGGTAKLLKEAGLDVIEVSEYTSFPEMLDGRVKTLHPKIHAGILAKRDNQQHLDIIKKHGINTIDLLVVNLYPFHETISKDNCSFSDAIENIDIGGPAMLRSAAKNHGNAIGGVTVVTDPEDYSRVLEEIDLIGNTSYQLRLELAKKVFAHTALYDGIISNYLSSIIEKEPDPQSSPKMQKWPDVINIQTKKHQALRYGENPHQTASFYVDEIKNNGLLGNYKQIQGKELSFNNIADADAAWECVRSFTDCTACVIVKHANPCGVAIGQDTLEAYSKAFQTDPTSAFGGIIAFNNPIDGKTAKTIINNQFLELLIAPSYDEEALKFLSEKPNIRVLEIPIGVTDNSFDVKRIGGGWLMQSTDDLIANMDKMRIVTKRQPSEQEMKDMMFAWKVAKFVKSNAIVFAINGMTLGVGAGQMSRIDSARIASIKADNAGLSLKNSVAASDAFFPFRDGLDVIVQSGISCVIQPGGSLKDNDVIEAANEHNIVMVMTGIRHFRH</sequence>
<dbReference type="Proteomes" id="UP000011547">
    <property type="component" value="Chromosome"/>
</dbReference>
<evidence type="ECO:0000256" key="4">
    <source>
        <dbReference type="ARBA" id="ARBA00022679"/>
    </source>
</evidence>
<evidence type="ECO:0000256" key="6">
    <source>
        <dbReference type="ARBA" id="ARBA00022801"/>
    </source>
</evidence>
<proteinExistence type="inferred from homology"/>
<comment type="pathway">
    <text evidence="1 10">Purine metabolism; IMP biosynthesis via de novo pathway; IMP from 5-formamido-1-(5-phospho-D-ribosyl)imidazole-4-carboxamide: step 1/1.</text>
</comment>
<dbReference type="InterPro" id="IPR002695">
    <property type="entry name" value="PurH-like"/>
</dbReference>
<dbReference type="InterPro" id="IPR024051">
    <property type="entry name" value="AICAR_Tfase_dup_dom_sf"/>
</dbReference>
<dbReference type="PROSITE" id="PS51855">
    <property type="entry name" value="MGS"/>
    <property type="match status" value="1"/>
</dbReference>
<dbReference type="GO" id="GO:0006189">
    <property type="term" value="P:'de novo' IMP biosynthetic process"/>
    <property type="evidence" value="ECO:0007669"/>
    <property type="project" value="UniProtKB-UniRule"/>
</dbReference>
<evidence type="ECO:0000256" key="5">
    <source>
        <dbReference type="ARBA" id="ARBA00022755"/>
    </source>
</evidence>
<comment type="catalytic activity">
    <reaction evidence="9 10">
        <text>IMP + H2O = 5-formamido-1-(5-phospho-D-ribosyl)imidazole-4-carboxamide</text>
        <dbReference type="Rhea" id="RHEA:18445"/>
        <dbReference type="ChEBI" id="CHEBI:15377"/>
        <dbReference type="ChEBI" id="CHEBI:58053"/>
        <dbReference type="ChEBI" id="CHEBI:58467"/>
        <dbReference type="EC" id="3.5.4.10"/>
    </reaction>
</comment>
<dbReference type="UniPathway" id="UPA00074">
    <property type="reaction ID" value="UER00133"/>
</dbReference>
<keyword evidence="5 10" id="KW-0658">Purine biosynthesis</keyword>
<evidence type="ECO:0000259" key="11">
    <source>
        <dbReference type="PROSITE" id="PS51855"/>
    </source>
</evidence>
<dbReference type="FunFam" id="3.40.140.20:FF:000002">
    <property type="entry name" value="Bifunctional purine biosynthesis protein PurH"/>
    <property type="match status" value="1"/>
</dbReference>
<name>M1LUX2_9PROT</name>
<dbReference type="InterPro" id="IPR036914">
    <property type="entry name" value="MGS-like_dom_sf"/>
</dbReference>
<dbReference type="STRING" id="1208919.CDSE_0838"/>
<dbReference type="GO" id="GO:0004643">
    <property type="term" value="F:phosphoribosylaminoimidazolecarboxamide formyltransferase activity"/>
    <property type="evidence" value="ECO:0007669"/>
    <property type="project" value="UniProtKB-UniRule"/>
</dbReference>
<evidence type="ECO:0000256" key="8">
    <source>
        <dbReference type="ARBA" id="ARBA00050488"/>
    </source>
</evidence>
<dbReference type="SMART" id="SM00851">
    <property type="entry name" value="MGS"/>
    <property type="match status" value="1"/>
</dbReference>
<keyword evidence="4 10" id="KW-0808">Transferase</keyword>
<evidence type="ECO:0000256" key="1">
    <source>
        <dbReference type="ARBA" id="ARBA00004844"/>
    </source>
</evidence>
<accession>M1LUX2</accession>
<evidence type="ECO:0000313" key="12">
    <source>
        <dbReference type="EMBL" id="AGF47089.1"/>
    </source>
</evidence>
<dbReference type="eggNOG" id="COG0138">
    <property type="taxonomic scope" value="Bacteria"/>
</dbReference>
<evidence type="ECO:0000313" key="13">
    <source>
        <dbReference type="Proteomes" id="UP000011547"/>
    </source>
</evidence>
<keyword evidence="13" id="KW-1185">Reference proteome</keyword>
<comment type="domain">
    <text evidence="10">The IMP cyclohydrolase activity resides in the N-terminal region.</text>
</comment>
<dbReference type="PANTHER" id="PTHR11692:SF0">
    <property type="entry name" value="BIFUNCTIONAL PURINE BIOSYNTHESIS PROTEIN ATIC"/>
    <property type="match status" value="1"/>
</dbReference>
<comment type="catalytic activity">
    <reaction evidence="8 10">
        <text>(6R)-10-formyltetrahydrofolate + 5-amino-1-(5-phospho-beta-D-ribosyl)imidazole-4-carboxamide = 5-formamido-1-(5-phospho-D-ribosyl)imidazole-4-carboxamide + (6S)-5,6,7,8-tetrahydrofolate</text>
        <dbReference type="Rhea" id="RHEA:22192"/>
        <dbReference type="ChEBI" id="CHEBI:57453"/>
        <dbReference type="ChEBI" id="CHEBI:58467"/>
        <dbReference type="ChEBI" id="CHEBI:58475"/>
        <dbReference type="ChEBI" id="CHEBI:195366"/>
        <dbReference type="EC" id="2.1.2.3"/>
    </reaction>
</comment>
<evidence type="ECO:0000256" key="10">
    <source>
        <dbReference type="HAMAP-Rule" id="MF_00139"/>
    </source>
</evidence>
<evidence type="ECO:0000256" key="2">
    <source>
        <dbReference type="ARBA" id="ARBA00004954"/>
    </source>
</evidence>
<dbReference type="AlphaFoldDB" id="M1LUX2"/>
<dbReference type="OrthoDB" id="9802065at2"/>
<dbReference type="Gene3D" id="3.40.50.1380">
    <property type="entry name" value="Methylglyoxal synthase-like domain"/>
    <property type="match status" value="1"/>
</dbReference>
<dbReference type="NCBIfam" id="TIGR00355">
    <property type="entry name" value="purH"/>
    <property type="match status" value="1"/>
</dbReference>
<protein>
    <recommendedName>
        <fullName evidence="10">Bifunctional purine biosynthesis protein PurH</fullName>
    </recommendedName>
    <domain>
        <recommendedName>
            <fullName evidence="10">Phosphoribosylaminoimidazolecarboxamide formyltransferase</fullName>
            <ecNumber evidence="10">2.1.2.3</ecNumber>
        </recommendedName>
        <alternativeName>
            <fullName evidence="10">AICAR transformylase</fullName>
        </alternativeName>
    </domain>
    <domain>
        <recommendedName>
            <fullName evidence="10">IMP cyclohydrolase</fullName>
            <ecNumber evidence="10">3.5.4.10</ecNumber>
        </recommendedName>
        <alternativeName>
            <fullName evidence="10">ATIC</fullName>
        </alternativeName>
        <alternativeName>
            <fullName evidence="10">IMP synthase</fullName>
        </alternativeName>
        <alternativeName>
            <fullName evidence="10">Inosinicase</fullName>
        </alternativeName>
    </domain>
</protein>
<dbReference type="EC" id="2.1.2.3" evidence="10"/>
<comment type="pathway">
    <text evidence="2 10">Purine metabolism; IMP biosynthesis via de novo pathway; 5-formamido-1-(5-phospho-D-ribosyl)imidazole-4-carboxamide from 5-amino-1-(5-phospho-D-ribosyl)imidazole-4-carboxamide (10-formyl THF route): step 1/1.</text>
</comment>
<dbReference type="FunFam" id="3.40.140.20:FF:000001">
    <property type="entry name" value="Bifunctional purine biosynthesis protein PurH"/>
    <property type="match status" value="1"/>
</dbReference>
<evidence type="ECO:0000256" key="3">
    <source>
        <dbReference type="ARBA" id="ARBA00007667"/>
    </source>
</evidence>
<dbReference type="EMBL" id="CP003803">
    <property type="protein sequence ID" value="AGF47089.1"/>
    <property type="molecule type" value="Genomic_DNA"/>
</dbReference>
<dbReference type="HOGENOM" id="CLU_016316_5_2_4"/>
<keyword evidence="6 10" id="KW-0378">Hydrolase</keyword>
<dbReference type="PIRSF" id="PIRSF000414">
    <property type="entry name" value="AICARFT_IMPCHas"/>
    <property type="match status" value="1"/>
</dbReference>
<dbReference type="FunFam" id="3.40.50.1380:FF:000001">
    <property type="entry name" value="Bifunctional purine biosynthesis protein PurH"/>
    <property type="match status" value="1"/>
</dbReference>
<dbReference type="RefSeq" id="WP_015396500.1">
    <property type="nucleotide sequence ID" value="NC_020294.1"/>
</dbReference>
<dbReference type="GO" id="GO:0005829">
    <property type="term" value="C:cytosol"/>
    <property type="evidence" value="ECO:0007669"/>
    <property type="project" value="TreeGrafter"/>
</dbReference>
<dbReference type="SUPFAM" id="SSF52335">
    <property type="entry name" value="Methylglyoxal synthase-like"/>
    <property type="match status" value="1"/>
</dbReference>
<gene>
    <name evidence="10" type="primary">purH</name>
    <name evidence="12" type="ORF">CDSE_0838</name>
</gene>
<dbReference type="InterPro" id="IPR016193">
    <property type="entry name" value="Cytidine_deaminase-like"/>
</dbReference>
<keyword evidence="7 10" id="KW-0511">Multifunctional enzyme</keyword>
<dbReference type="SMART" id="SM00798">
    <property type="entry name" value="AICARFT_IMPCHas"/>
    <property type="match status" value="1"/>
</dbReference>
<dbReference type="Pfam" id="PF02142">
    <property type="entry name" value="MGS"/>
    <property type="match status" value="1"/>
</dbReference>
<dbReference type="CDD" id="cd01421">
    <property type="entry name" value="IMPCH"/>
    <property type="match status" value="1"/>
</dbReference>
<dbReference type="EC" id="3.5.4.10" evidence="10"/>
<evidence type="ECO:0000256" key="9">
    <source>
        <dbReference type="ARBA" id="ARBA00050687"/>
    </source>
</evidence>